<keyword evidence="4" id="KW-0539">Nucleus</keyword>
<sequence>MVKRKPSTGATKSGSAQKRHRKRLHSQKTGKVFKQHVADATVREAWDNSKNVRENLDAIGLAARANAPLNNKAKASGDAQTAVVARMEELAAVGEKEAPRHPAEGEAQVLEKLIAKHGDDYEAMARDIKINTMQHTSRVLERRVRRYLMSKPHSTSRSD</sequence>
<dbReference type="EMBL" id="VRMN01000004">
    <property type="protein sequence ID" value="KAA8494529.1"/>
    <property type="molecule type" value="Genomic_DNA"/>
</dbReference>
<dbReference type="GO" id="GO:0005730">
    <property type="term" value="C:nucleolus"/>
    <property type="evidence" value="ECO:0007669"/>
    <property type="project" value="UniProtKB-SubCell"/>
</dbReference>
<gene>
    <name evidence="6" type="ORF">FVE85_2770</name>
</gene>
<dbReference type="OrthoDB" id="285729at2759"/>
<dbReference type="OMA" id="WDHKLTT"/>
<evidence type="ECO:0000313" key="6">
    <source>
        <dbReference type="EMBL" id="KAA8494529.1"/>
    </source>
</evidence>
<feature type="compositionally biased region" description="Basic residues" evidence="5">
    <location>
        <begin position="17"/>
        <end position="34"/>
    </location>
</feature>
<organism evidence="6 7">
    <name type="scientific">Porphyridium purpureum</name>
    <name type="common">Red alga</name>
    <name type="synonym">Porphyridium cruentum</name>
    <dbReference type="NCBI Taxonomy" id="35688"/>
    <lineage>
        <taxon>Eukaryota</taxon>
        <taxon>Rhodophyta</taxon>
        <taxon>Bangiophyceae</taxon>
        <taxon>Porphyridiales</taxon>
        <taxon>Porphyridiaceae</taxon>
        <taxon>Porphyridium</taxon>
    </lineage>
</organism>
<dbReference type="AlphaFoldDB" id="A0A5J4YSW2"/>
<evidence type="ECO:0000256" key="5">
    <source>
        <dbReference type="SAM" id="MobiDB-lite"/>
    </source>
</evidence>
<keyword evidence="7" id="KW-1185">Reference proteome</keyword>
<dbReference type="InterPro" id="IPR019002">
    <property type="entry name" value="Ribosome_biogenesis_Nop16"/>
</dbReference>
<evidence type="ECO:0000313" key="7">
    <source>
        <dbReference type="Proteomes" id="UP000324585"/>
    </source>
</evidence>
<comment type="subcellular location">
    <subcellularLocation>
        <location evidence="1">Nucleus</location>
        <location evidence="1">Nucleolus</location>
    </subcellularLocation>
</comment>
<proteinExistence type="inferred from homology"/>
<comment type="similarity">
    <text evidence="2">Belongs to the NOP16 family.</text>
</comment>
<accession>A0A5J4YSW2</accession>
<reference evidence="7" key="1">
    <citation type="journal article" date="2019" name="Nat. Commun.">
        <title>Expansion of phycobilisome linker gene families in mesophilic red algae.</title>
        <authorList>
            <person name="Lee J."/>
            <person name="Kim D."/>
            <person name="Bhattacharya D."/>
            <person name="Yoon H.S."/>
        </authorList>
    </citation>
    <scope>NUCLEOTIDE SEQUENCE [LARGE SCALE GENOMIC DNA]</scope>
    <source>
        <strain evidence="7">CCMP 1328</strain>
    </source>
</reference>
<protein>
    <recommendedName>
        <fullName evidence="3">Nucleolar protein 16</fullName>
    </recommendedName>
</protein>
<evidence type="ECO:0000256" key="4">
    <source>
        <dbReference type="ARBA" id="ARBA00023242"/>
    </source>
</evidence>
<dbReference type="Proteomes" id="UP000324585">
    <property type="component" value="Unassembled WGS sequence"/>
</dbReference>
<dbReference type="PANTHER" id="PTHR13243:SF1">
    <property type="entry name" value="NUCLEOLAR PROTEIN 16"/>
    <property type="match status" value="1"/>
</dbReference>
<comment type="caution">
    <text evidence="6">The sequence shown here is derived from an EMBL/GenBank/DDBJ whole genome shotgun (WGS) entry which is preliminary data.</text>
</comment>
<dbReference type="PANTHER" id="PTHR13243">
    <property type="entry name" value="HSPC111 PROTEIN-RELATED"/>
    <property type="match status" value="1"/>
</dbReference>
<name>A0A5J4YSW2_PORPP</name>
<dbReference type="GO" id="GO:0042273">
    <property type="term" value="P:ribosomal large subunit biogenesis"/>
    <property type="evidence" value="ECO:0007669"/>
    <property type="project" value="TreeGrafter"/>
</dbReference>
<evidence type="ECO:0000256" key="3">
    <source>
        <dbReference type="ARBA" id="ARBA00015522"/>
    </source>
</evidence>
<evidence type="ECO:0000256" key="1">
    <source>
        <dbReference type="ARBA" id="ARBA00004604"/>
    </source>
</evidence>
<evidence type="ECO:0000256" key="2">
    <source>
        <dbReference type="ARBA" id="ARBA00008479"/>
    </source>
</evidence>
<dbReference type="Pfam" id="PF09420">
    <property type="entry name" value="Nop16"/>
    <property type="match status" value="1"/>
</dbReference>
<feature type="region of interest" description="Disordered" evidence="5">
    <location>
        <begin position="1"/>
        <end position="35"/>
    </location>
</feature>